<comment type="caution">
    <text evidence="3">The sequence shown here is derived from an EMBL/GenBank/DDBJ whole genome shotgun (WGS) entry which is preliminary data.</text>
</comment>
<feature type="region of interest" description="Disordered" evidence="2">
    <location>
        <begin position="1326"/>
        <end position="1360"/>
    </location>
</feature>
<keyword evidence="1" id="KW-0175">Coiled coil</keyword>
<evidence type="ECO:0000256" key="1">
    <source>
        <dbReference type="SAM" id="Coils"/>
    </source>
</evidence>
<dbReference type="EMBL" id="BKCJ010010158">
    <property type="protein sequence ID" value="GEU90314.1"/>
    <property type="molecule type" value="Genomic_DNA"/>
</dbReference>
<dbReference type="InterPro" id="IPR012337">
    <property type="entry name" value="RNaseH-like_sf"/>
</dbReference>
<feature type="compositionally biased region" description="Basic and acidic residues" evidence="2">
    <location>
        <begin position="480"/>
        <end position="492"/>
    </location>
</feature>
<proteinExistence type="predicted"/>
<dbReference type="InterPro" id="IPR036397">
    <property type="entry name" value="RNaseH_sf"/>
</dbReference>
<dbReference type="SUPFAM" id="SSF53098">
    <property type="entry name" value="Ribonuclease H-like"/>
    <property type="match status" value="1"/>
</dbReference>
<dbReference type="Gene3D" id="3.30.420.10">
    <property type="entry name" value="Ribonuclease H-like superfamily/Ribonuclease H"/>
    <property type="match status" value="1"/>
</dbReference>
<dbReference type="GO" id="GO:0003676">
    <property type="term" value="F:nucleic acid binding"/>
    <property type="evidence" value="ECO:0007669"/>
    <property type="project" value="InterPro"/>
</dbReference>
<feature type="coiled-coil region" evidence="1">
    <location>
        <begin position="1013"/>
        <end position="1047"/>
    </location>
</feature>
<sequence length="1478" mass="169780">MVRAVEQLYKPTTIEEKLDRKNEMKARGTLLMALPNKDQLKFHSYQDEKLLMKAIKKRYGGNKESKKEMSMLTIKARRFIKRTGKNLDINDQKIGFDRDKEYGRKTMLVENLTENALIAQDGIRGYDWSYQAEQEHLTNFTLMALTSSGSSSNSDSENLEKAKKERDALKLTLEKYQNSSKSLNTLLESQTKPVKKNNFSPPIIEDWISNDESEVEFEPKVEDKNVKASIEKIKFVKTARETEEKQMEYKEKEVIDSGCSKNMTGNKCYLTDYEDYDGRFVLLEMVKVEYLEKVFFLITKDETSRIFKTFITGIENQLDCKVKVIRFDNGTEFKNSVMNQFCDMKRIKREFSIARTPQQNEAVNTACYVLNMALDIKPYNKTPYELIHGRPPLIDFMKPFGYLVTILNTKNYLGKFDEKANEGFFIGYSVVIVAGFQTNGIAGTKYNIVASQAKKKKEHKQEYILIPTCITDPLISQGPKDSEVDAGKKTTEVDESQVSDNGGQDNEVKRSDTARPSFVNASLPSPINDAGTPASTNAFEEHSFEQVSSFKSMFYLPHVLIVTLINDTRIFGNANDDEAVEEEVDMNNVVSSYIIPDALLTKFLEDQVIGSIETPVQTRQMTKMNEEHGLISSVQKLRRTNHKDFQNCLFACYLSQIEPKKPVQALKDPSWVEAMQDGLLQNKKDERGIVIKNKSRLVTQGHTQEEASRPDIIFAVCACTRFQVTPKTSHLHAMKRIFRYLKGQPKLGLWYPRDSRFDLEAYFDSDYAGASLNKKSTIGRCHFLGKRLISWQCKKQTIVENSTTKAEYVAATSCCRHVLWIQNQMIDYGFNLVNTKSYIDNKSTICIVKSPTTKKVKKVNGQEQIQVLVDKQKVIITEESIRRDHQFDDVEGTACLPNDTIFAELARMRYEKPSQKLTFYKAFFSPQFERMAKHKEIYVISSHTKKIFANIRRQRQGFSGNVTSLFKTMMVNAQEEVGKGLVIPVEESIPTPSNDPLPSGEDSIQLNELMIFYTNLQQQVLDLKEAKIALAKQFAKLKKRVKKLEKRRKSRPAGMKSLKKVGRMHDAYMFGVDELEGNEVFVDAREKIVEKEVNTTDRVTTAGEIVIVASVEDSVAPTTAITADVDDELTLENTLIVIKAAKPKVISTTITTPRAKGIVFYEQVQAHIPIVTSSKDKGKATTIELEKPFKKKDQIALDEEVERKLEAEMRAEIKEEERIAREKLAEQIQTQEKEQLTIKERSKLLVELIESRRKYFAAKRAKEIRNKPPTKARQKSFMCAYMRNIEGFKQKDFKEKSFDDIKKIFDKVYKRVNTFMDMDTENVEKSLKKTQTEGSSKRVRQELEKESAKKQKLAEQEQAKVADDDTTELKRCLEIVHEDNDNVAIKATPLSSKSHTIIDYKIYRDGKKSYFKIIRADRNSQNYVTFGTMFKNFNREDLKVLWSIVKEMFKKTNPVDDIKNLLFQTLKTMFKPHVKDII</sequence>
<name>A0A6L2P0F1_TANCI</name>
<dbReference type="CDD" id="cd09272">
    <property type="entry name" value="RNase_HI_RT_Ty1"/>
    <property type="match status" value="1"/>
</dbReference>
<gene>
    <name evidence="3" type="ORF">Tci_062292</name>
</gene>
<dbReference type="PANTHER" id="PTHR11439:SF495">
    <property type="entry name" value="REVERSE TRANSCRIPTASE, RNA-DEPENDENT DNA POLYMERASE-RELATED"/>
    <property type="match status" value="1"/>
</dbReference>
<reference evidence="3" key="1">
    <citation type="journal article" date="2019" name="Sci. Rep.">
        <title>Draft genome of Tanacetum cinerariifolium, the natural source of mosquito coil.</title>
        <authorList>
            <person name="Yamashiro T."/>
            <person name="Shiraishi A."/>
            <person name="Satake H."/>
            <person name="Nakayama K."/>
        </authorList>
    </citation>
    <scope>NUCLEOTIDE SEQUENCE</scope>
</reference>
<dbReference type="PANTHER" id="PTHR11439">
    <property type="entry name" value="GAG-POL-RELATED RETROTRANSPOSON"/>
    <property type="match status" value="1"/>
</dbReference>
<evidence type="ECO:0000313" key="3">
    <source>
        <dbReference type="EMBL" id="GEU90314.1"/>
    </source>
</evidence>
<evidence type="ECO:0000256" key="2">
    <source>
        <dbReference type="SAM" id="MobiDB-lite"/>
    </source>
</evidence>
<organism evidence="3">
    <name type="scientific">Tanacetum cinerariifolium</name>
    <name type="common">Dalmatian daisy</name>
    <name type="synonym">Chrysanthemum cinerariifolium</name>
    <dbReference type="NCBI Taxonomy" id="118510"/>
    <lineage>
        <taxon>Eukaryota</taxon>
        <taxon>Viridiplantae</taxon>
        <taxon>Streptophyta</taxon>
        <taxon>Embryophyta</taxon>
        <taxon>Tracheophyta</taxon>
        <taxon>Spermatophyta</taxon>
        <taxon>Magnoliopsida</taxon>
        <taxon>eudicotyledons</taxon>
        <taxon>Gunneridae</taxon>
        <taxon>Pentapetalae</taxon>
        <taxon>asterids</taxon>
        <taxon>campanulids</taxon>
        <taxon>Asterales</taxon>
        <taxon>Asteraceae</taxon>
        <taxon>Asteroideae</taxon>
        <taxon>Anthemideae</taxon>
        <taxon>Anthemidinae</taxon>
        <taxon>Tanacetum</taxon>
    </lineage>
</organism>
<feature type="region of interest" description="Disordered" evidence="2">
    <location>
        <begin position="476"/>
        <end position="532"/>
    </location>
</feature>
<protein>
    <submittedName>
        <fullName evidence="3">Uncharacterized mitochondrial protein AtMg00810-like</fullName>
    </submittedName>
</protein>
<accession>A0A6L2P0F1</accession>
<feature type="coiled-coil region" evidence="1">
    <location>
        <begin position="1197"/>
        <end position="1241"/>
    </location>
</feature>